<gene>
    <name evidence="3" type="primary">ORF183552</name>
</gene>
<proteinExistence type="predicted"/>
<organism evidence="3">
    <name type="scientific">Arion vulgaris</name>
    <dbReference type="NCBI Taxonomy" id="1028688"/>
    <lineage>
        <taxon>Eukaryota</taxon>
        <taxon>Metazoa</taxon>
        <taxon>Spiralia</taxon>
        <taxon>Lophotrochozoa</taxon>
        <taxon>Mollusca</taxon>
        <taxon>Gastropoda</taxon>
        <taxon>Heterobranchia</taxon>
        <taxon>Euthyneura</taxon>
        <taxon>Panpulmonata</taxon>
        <taxon>Eupulmonata</taxon>
        <taxon>Stylommatophora</taxon>
        <taxon>Helicina</taxon>
        <taxon>Arionoidea</taxon>
        <taxon>Arionidae</taxon>
        <taxon>Arion</taxon>
    </lineage>
</organism>
<dbReference type="GO" id="GO:0005737">
    <property type="term" value="C:cytoplasm"/>
    <property type="evidence" value="ECO:0007669"/>
    <property type="project" value="TreeGrafter"/>
</dbReference>
<keyword evidence="1" id="KW-0175">Coiled coil</keyword>
<evidence type="ECO:0000256" key="1">
    <source>
        <dbReference type="PROSITE-ProRule" id="PRU01077"/>
    </source>
</evidence>
<name>A0A0B7BE45_9EUPU</name>
<evidence type="ECO:0000259" key="2">
    <source>
        <dbReference type="PROSITE" id="PS51741"/>
    </source>
</evidence>
<dbReference type="InterPro" id="IPR001060">
    <property type="entry name" value="FCH_dom"/>
</dbReference>
<dbReference type="Gene3D" id="1.20.1270.60">
    <property type="entry name" value="Arfaptin homology (AH) domain/BAR domain"/>
    <property type="match status" value="1"/>
</dbReference>
<dbReference type="Pfam" id="PF00611">
    <property type="entry name" value="FCH"/>
    <property type="match status" value="1"/>
</dbReference>
<dbReference type="EMBL" id="HACG01044684">
    <property type="protein sequence ID" value="CEK91549.1"/>
    <property type="molecule type" value="Transcribed_RNA"/>
</dbReference>
<protein>
    <recommendedName>
        <fullName evidence="2">F-BAR domain-containing protein</fullName>
    </recommendedName>
</protein>
<dbReference type="GO" id="GO:0030041">
    <property type="term" value="P:actin filament polymerization"/>
    <property type="evidence" value="ECO:0007669"/>
    <property type="project" value="TreeGrafter"/>
</dbReference>
<accession>A0A0B7BE45</accession>
<dbReference type="SMART" id="SM00055">
    <property type="entry name" value="FCH"/>
    <property type="match status" value="1"/>
</dbReference>
<dbReference type="PANTHER" id="PTHR23065:SF61">
    <property type="entry name" value="PROLINE-SERINE-THREONINE PHOSPHATASE-INTERACTING PROTEIN 2-LIKE"/>
    <property type="match status" value="1"/>
</dbReference>
<dbReference type="AlphaFoldDB" id="A0A0B7BE45"/>
<sequence length="345" mass="39396">MLLADVKMYQTYSDSFWGSDLGSCAGYEALSKRNLDSRKMCDDLEKYLKKRSKLEAEYSKSLQNLSKCFKQREEVGVMEKSFNKFKSEIEAVAQCHNKVAAVFQQQSDIVKKFKEDQTFCRKALEDQLQKSQNFKLSQLSKTIQLEKIYVRKFTEKNAAGQSFSEISLQQVPPKELEKARNKVTKTEEDAIKADSAYKSAVKMLESCRTSWEKDMTLSCQSIQDLDEKRLDFLRQLLWVTTNVNSSLALEIDNSSESVREVLEKCDVASEIQAFIQAAKTGNEHPEPFVFRHYTKIMGADNSDSIHDPYCTIEDVEIMDIQPATPTVAKFGMGFSKLLNKRSTSS</sequence>
<reference evidence="3" key="1">
    <citation type="submission" date="2014-12" db="EMBL/GenBank/DDBJ databases">
        <title>Insight into the proteome of Arion vulgaris.</title>
        <authorList>
            <person name="Aradska J."/>
            <person name="Bulat T."/>
            <person name="Smidak R."/>
            <person name="Sarate P."/>
            <person name="Gangsoo J."/>
            <person name="Sialana F."/>
            <person name="Bilban M."/>
            <person name="Lubec G."/>
        </authorList>
    </citation>
    <scope>NUCLEOTIDE SEQUENCE</scope>
    <source>
        <tissue evidence="3">Skin</tissue>
    </source>
</reference>
<dbReference type="GO" id="GO:0005886">
    <property type="term" value="C:plasma membrane"/>
    <property type="evidence" value="ECO:0007669"/>
    <property type="project" value="TreeGrafter"/>
</dbReference>
<dbReference type="GO" id="GO:0051015">
    <property type="term" value="F:actin filament binding"/>
    <property type="evidence" value="ECO:0007669"/>
    <property type="project" value="TreeGrafter"/>
</dbReference>
<dbReference type="InterPro" id="IPR027267">
    <property type="entry name" value="AH/BAR_dom_sf"/>
</dbReference>
<dbReference type="InterPro" id="IPR031160">
    <property type="entry name" value="F_BAR_dom"/>
</dbReference>
<dbReference type="GO" id="GO:0005884">
    <property type="term" value="C:actin filament"/>
    <property type="evidence" value="ECO:0007669"/>
    <property type="project" value="TreeGrafter"/>
</dbReference>
<feature type="domain" description="F-BAR" evidence="2">
    <location>
        <begin position="10"/>
        <end position="270"/>
    </location>
</feature>
<evidence type="ECO:0000313" key="3">
    <source>
        <dbReference type="EMBL" id="CEK91549.1"/>
    </source>
</evidence>
<dbReference type="PROSITE" id="PS51741">
    <property type="entry name" value="F_BAR"/>
    <property type="match status" value="1"/>
</dbReference>
<dbReference type="PANTHER" id="PTHR23065">
    <property type="entry name" value="PROLINE-SERINE-THREONINE PHOSPHATASE INTERACTING PROTEIN 1"/>
    <property type="match status" value="1"/>
</dbReference>
<dbReference type="SUPFAM" id="SSF103657">
    <property type="entry name" value="BAR/IMD domain-like"/>
    <property type="match status" value="1"/>
</dbReference>